<dbReference type="AlphaFoldDB" id="A0A7M1VLF0"/>
<evidence type="ECO:0000313" key="1">
    <source>
        <dbReference type="EMBL" id="QOS15751.1"/>
    </source>
</evidence>
<dbReference type="EMBL" id="MT898032">
    <property type="protein sequence ID" value="QOS15751.1"/>
    <property type="molecule type" value="Genomic_DNA"/>
</dbReference>
<accession>A0A7M1VLF0</accession>
<gene>
    <name evidence="1" type="ORF">VP27_00035</name>
</gene>
<evidence type="ECO:0008006" key="2">
    <source>
        <dbReference type="Google" id="ProtNLM"/>
    </source>
</evidence>
<organism evidence="1">
    <name type="scientific">Vibrio parahaemolyticus</name>
    <dbReference type="NCBI Taxonomy" id="670"/>
    <lineage>
        <taxon>Bacteria</taxon>
        <taxon>Pseudomonadati</taxon>
        <taxon>Pseudomonadota</taxon>
        <taxon>Gammaproteobacteria</taxon>
        <taxon>Vibrionales</taxon>
        <taxon>Vibrionaceae</taxon>
        <taxon>Vibrio</taxon>
    </lineage>
</organism>
<reference evidence="1" key="1">
    <citation type="submission" date="2020-08" db="EMBL/GenBank/DDBJ databases">
        <title>Genetic structure, function and evolution of capsule biosynthesis loci in Vibrio parahaemolyticus.</title>
        <authorList>
            <person name="Li L."/>
            <person name="Bian S."/>
        </authorList>
    </citation>
    <scope>NUCLEOTIDE SEQUENCE</scope>
    <source>
        <strain evidence="1">VP27</strain>
    </source>
</reference>
<dbReference type="SUPFAM" id="SSF53756">
    <property type="entry name" value="UDP-Glycosyltransferase/glycogen phosphorylase"/>
    <property type="match status" value="1"/>
</dbReference>
<protein>
    <recommendedName>
        <fullName evidence="2">Glycosyltransferase</fullName>
    </recommendedName>
</protein>
<name>A0A7M1VLF0_VIBPH</name>
<proteinExistence type="predicted"/>
<sequence length="367" mass="41540">MKAGGKRFYRLGECNMKKVLFVSHTARLNRPYFDPSVRYRCFNLADELNERGYYCKVTTSFEFIKNDISNFDIYVFHRPPFDPEFIDKVKWLQNNGKIVIADYDDLVFDIENALSSSLYKSGRASQRDVLNIFSRNSAALNYFKYFTVSTHPLGARIYEISKEEVDVCVVHNALTEKYKSICDQLRFNEAVEKVKGRVGYFSGTKSHDKDLALVADAIAESCAGKELLFVGPIDVPEVIQKACKVTQIPLVGYHEMVKLIATCEVVIAPLESSIFNSCKSGLKYFESAYAGCSVVATPIPDIDRFTSQGLFKATSLDEWKLALKQATESFESIPESERINSAKEQANIKLEVEKWLEFVNNISAEVS</sequence>
<dbReference type="Pfam" id="PF13692">
    <property type="entry name" value="Glyco_trans_1_4"/>
    <property type="match status" value="1"/>
</dbReference>
<dbReference type="Gene3D" id="3.40.50.2000">
    <property type="entry name" value="Glycogen Phosphorylase B"/>
    <property type="match status" value="1"/>
</dbReference>